<name>A0A643BNI3_BALPH</name>
<protein>
    <submittedName>
        <fullName evidence="1">Uncharacterized protein</fullName>
    </submittedName>
</protein>
<sequence>MLGKEERPRHRGIERSSCEKGLDLFPTEFSDSLQLALSVGEPSSEDTEISWSLMPDMLDVEPYVDGGGRQYPGGDSLEGRCMAIKDKRGDSDDGKGKKRK</sequence>
<accession>A0A643BNI3</accession>
<evidence type="ECO:0000313" key="1">
    <source>
        <dbReference type="EMBL" id="KAB0389531.1"/>
    </source>
</evidence>
<reference evidence="1 2" key="1">
    <citation type="journal article" date="2019" name="PLoS ONE">
        <title>Genomic analyses reveal an absence of contemporary introgressive admixture between fin whales and blue whales, despite known hybrids.</title>
        <authorList>
            <person name="Westbury M.V."/>
            <person name="Petersen B."/>
            <person name="Lorenzen E.D."/>
        </authorList>
    </citation>
    <scope>NUCLEOTIDE SEQUENCE [LARGE SCALE GENOMIC DNA]</scope>
    <source>
        <strain evidence="1">FinWhale-01</strain>
    </source>
</reference>
<organism evidence="1 2">
    <name type="scientific">Balaenoptera physalus</name>
    <name type="common">Fin whale</name>
    <name type="synonym">Balaena physalus</name>
    <dbReference type="NCBI Taxonomy" id="9770"/>
    <lineage>
        <taxon>Eukaryota</taxon>
        <taxon>Metazoa</taxon>
        <taxon>Chordata</taxon>
        <taxon>Craniata</taxon>
        <taxon>Vertebrata</taxon>
        <taxon>Euteleostomi</taxon>
        <taxon>Mammalia</taxon>
        <taxon>Eutheria</taxon>
        <taxon>Laurasiatheria</taxon>
        <taxon>Artiodactyla</taxon>
        <taxon>Whippomorpha</taxon>
        <taxon>Cetacea</taxon>
        <taxon>Mysticeti</taxon>
        <taxon>Balaenopteridae</taxon>
        <taxon>Balaenoptera</taxon>
    </lineage>
</organism>
<keyword evidence="2" id="KW-1185">Reference proteome</keyword>
<dbReference type="Proteomes" id="UP000437017">
    <property type="component" value="Unassembled WGS sequence"/>
</dbReference>
<evidence type="ECO:0000313" key="2">
    <source>
        <dbReference type="Proteomes" id="UP000437017"/>
    </source>
</evidence>
<dbReference type="AlphaFoldDB" id="A0A643BNI3"/>
<gene>
    <name evidence="1" type="ORF">E2I00_002645</name>
</gene>
<proteinExistence type="predicted"/>
<comment type="caution">
    <text evidence="1">The sequence shown here is derived from an EMBL/GenBank/DDBJ whole genome shotgun (WGS) entry which is preliminary data.</text>
</comment>
<dbReference type="EMBL" id="SGJD01007173">
    <property type="protein sequence ID" value="KAB0389531.1"/>
    <property type="molecule type" value="Genomic_DNA"/>
</dbReference>